<organism evidence="2 3">
    <name type="scientific">Actinophytocola algeriensis</name>
    <dbReference type="NCBI Taxonomy" id="1768010"/>
    <lineage>
        <taxon>Bacteria</taxon>
        <taxon>Bacillati</taxon>
        <taxon>Actinomycetota</taxon>
        <taxon>Actinomycetes</taxon>
        <taxon>Pseudonocardiales</taxon>
        <taxon>Pseudonocardiaceae</taxon>
    </lineage>
</organism>
<gene>
    <name evidence="2" type="ORF">FHR82_000957</name>
</gene>
<evidence type="ECO:0000313" key="2">
    <source>
        <dbReference type="EMBL" id="MBB4904747.1"/>
    </source>
</evidence>
<protein>
    <submittedName>
        <fullName evidence="2">Uncharacterized protein</fullName>
    </submittedName>
</protein>
<proteinExistence type="predicted"/>
<keyword evidence="3" id="KW-1185">Reference proteome</keyword>
<dbReference type="EMBL" id="JACHJQ010000001">
    <property type="protein sequence ID" value="MBB4904747.1"/>
    <property type="molecule type" value="Genomic_DNA"/>
</dbReference>
<keyword evidence="1" id="KW-1133">Transmembrane helix</keyword>
<evidence type="ECO:0000313" key="3">
    <source>
        <dbReference type="Proteomes" id="UP000520767"/>
    </source>
</evidence>
<feature type="transmembrane region" description="Helical" evidence="1">
    <location>
        <begin position="20"/>
        <end position="40"/>
    </location>
</feature>
<dbReference type="Proteomes" id="UP000520767">
    <property type="component" value="Unassembled WGS sequence"/>
</dbReference>
<dbReference type="RefSeq" id="WP_184808961.1">
    <property type="nucleotide sequence ID" value="NZ_JACHJQ010000001.1"/>
</dbReference>
<comment type="caution">
    <text evidence="2">The sequence shown here is derived from an EMBL/GenBank/DDBJ whole genome shotgun (WGS) entry which is preliminary data.</text>
</comment>
<name>A0A7W7Q0I7_9PSEU</name>
<keyword evidence="1" id="KW-0472">Membrane</keyword>
<dbReference type="AlphaFoldDB" id="A0A7W7Q0I7"/>
<evidence type="ECO:0000256" key="1">
    <source>
        <dbReference type="SAM" id="Phobius"/>
    </source>
</evidence>
<reference evidence="2 3" key="1">
    <citation type="submission" date="2020-08" db="EMBL/GenBank/DDBJ databases">
        <title>Genomic Encyclopedia of Type Strains, Phase III (KMG-III): the genomes of soil and plant-associated and newly described type strains.</title>
        <authorList>
            <person name="Whitman W."/>
        </authorList>
    </citation>
    <scope>NUCLEOTIDE SEQUENCE [LARGE SCALE GENOMIC DNA]</scope>
    <source>
        <strain evidence="2 3">CECT 8960</strain>
    </source>
</reference>
<sequence length="290" mass="33651">MLRKSTRWWDVYRRDHEPSAALKTALGATAFASLLGTFFGDGTIDTVTFAVSIVCLVIGILLLLADRHGVRQERDTYLHRLNWYYEVLSKLGPEPLIVVDNWEQTVVIMPNGDTHEVQIIDAVAPREMVFFARLTARSRWRQPKRQLRRITMTARRVNADNSLGPSWHVMAAWEGDKLVAYIDLDPPLRRGETIRFQVERTWPAKCRPMMRDNKPEDFLLRTTSALEIKFVRYSVVLPEEFEAAYELIGEGEPDVQLIGDMTEQHGRKTYTWYAEKVPEYTWIGIRLQLK</sequence>
<keyword evidence="1" id="KW-0812">Transmembrane</keyword>
<feature type="transmembrane region" description="Helical" evidence="1">
    <location>
        <begin position="46"/>
        <end position="65"/>
    </location>
</feature>
<accession>A0A7W7Q0I7</accession>